<dbReference type="SMART" id="SM00900">
    <property type="entry name" value="FMN_bind"/>
    <property type="match status" value="1"/>
</dbReference>
<evidence type="ECO:0000259" key="6">
    <source>
        <dbReference type="PROSITE" id="PS51379"/>
    </source>
</evidence>
<comment type="subcellular location">
    <subcellularLocation>
        <location evidence="1">Cell membrane</location>
    </subcellularLocation>
</comment>
<dbReference type="RefSeq" id="WP_174474339.1">
    <property type="nucleotide sequence ID" value="NZ_WHOS01000063.1"/>
</dbReference>
<dbReference type="Pfam" id="PF04205">
    <property type="entry name" value="FMN_bind"/>
    <property type="match status" value="1"/>
</dbReference>
<feature type="transmembrane region" description="Helical" evidence="5">
    <location>
        <begin position="632"/>
        <end position="649"/>
    </location>
</feature>
<proteinExistence type="predicted"/>
<feature type="transmembrane region" description="Helical" evidence="5">
    <location>
        <begin position="595"/>
        <end position="612"/>
    </location>
</feature>
<evidence type="ECO:0000256" key="2">
    <source>
        <dbReference type="ARBA" id="ARBA00022475"/>
    </source>
</evidence>
<feature type="domain" description="4Fe-4S ferredoxin-type" evidence="6">
    <location>
        <begin position="673"/>
        <end position="703"/>
    </location>
</feature>
<feature type="compositionally biased region" description="Low complexity" evidence="4">
    <location>
        <begin position="753"/>
        <end position="765"/>
    </location>
</feature>
<dbReference type="PANTHER" id="PTHR30224">
    <property type="entry name" value="ELECTRON TRANSPORT PROTEIN"/>
    <property type="match status" value="1"/>
</dbReference>
<feature type="compositionally biased region" description="Low complexity" evidence="4">
    <location>
        <begin position="408"/>
        <end position="430"/>
    </location>
</feature>
<organism evidence="7 8">
    <name type="scientific">Azospirillum melinis</name>
    <dbReference type="NCBI Taxonomy" id="328839"/>
    <lineage>
        <taxon>Bacteria</taxon>
        <taxon>Pseudomonadati</taxon>
        <taxon>Pseudomonadota</taxon>
        <taxon>Alphaproteobacteria</taxon>
        <taxon>Rhodospirillales</taxon>
        <taxon>Azospirillaceae</taxon>
        <taxon>Azospirillum</taxon>
    </lineage>
</organism>
<dbReference type="PANTHER" id="PTHR30224:SF4">
    <property type="entry name" value="ELECTRON TRANSPORT PROTEIN YCCM-RELATED"/>
    <property type="match status" value="1"/>
</dbReference>
<dbReference type="SUPFAM" id="SSF54862">
    <property type="entry name" value="4Fe-4S ferredoxins"/>
    <property type="match status" value="1"/>
</dbReference>
<dbReference type="PROSITE" id="PS51379">
    <property type="entry name" value="4FE4S_FER_2"/>
    <property type="match status" value="1"/>
</dbReference>
<evidence type="ECO:0000256" key="3">
    <source>
        <dbReference type="ARBA" id="ARBA00023136"/>
    </source>
</evidence>
<keyword evidence="5" id="KW-0812">Transmembrane</keyword>
<dbReference type="PIRSF" id="PIRSF036354">
    <property type="entry name" value="NosR"/>
    <property type="match status" value="1"/>
</dbReference>
<feature type="transmembrane region" description="Helical" evidence="5">
    <location>
        <begin position="536"/>
        <end position="564"/>
    </location>
</feature>
<name>A0ABX2KL95_9PROT</name>
<feature type="transmembrane region" description="Helical" evidence="5">
    <location>
        <begin position="458"/>
        <end position="478"/>
    </location>
</feature>
<protein>
    <submittedName>
        <fullName evidence="7">4Fe-4S binding protein</fullName>
    </submittedName>
</protein>
<dbReference type="InterPro" id="IPR052378">
    <property type="entry name" value="NosR_regulator"/>
</dbReference>
<dbReference type="Pfam" id="PF12801">
    <property type="entry name" value="Fer4_5"/>
    <property type="match status" value="2"/>
</dbReference>
<comment type="caution">
    <text evidence="7">The sequence shown here is derived from an EMBL/GenBank/DDBJ whole genome shotgun (WGS) entry which is preliminary data.</text>
</comment>
<keyword evidence="2" id="KW-1003">Cell membrane</keyword>
<keyword evidence="3 5" id="KW-0472">Membrane</keyword>
<evidence type="ECO:0000256" key="4">
    <source>
        <dbReference type="SAM" id="MobiDB-lite"/>
    </source>
</evidence>
<evidence type="ECO:0000313" key="8">
    <source>
        <dbReference type="Proteomes" id="UP000605086"/>
    </source>
</evidence>
<evidence type="ECO:0000256" key="5">
    <source>
        <dbReference type="SAM" id="Phobius"/>
    </source>
</evidence>
<dbReference type="Proteomes" id="UP000605086">
    <property type="component" value="Unassembled WGS sequence"/>
</dbReference>
<accession>A0ABX2KL95</accession>
<sequence>MAVVRFRRVQFWLGSALVALLLLLTGIAPDIATAEAADSGRLLPYLAKLHPSDLVPGADRFGQPTPNTPTVPVYKGDAVVGHAYLTSDFVNTTGYSGRPIDVVVGLTADGTVTGARLMDHHEPIVLIGIPPARINGFIDGYVGKNVLTLATQSAASPPVDIVSGATVTVMVIGDSIIRSGKKMMQSLGQNGAGKAEPDSAPTIVKSVDLSKTAVEDWTTLIGDGSVRRLTLTVGEVNAAFERTGRAEAIARAEAGSPDETFIDLYAALVSIPSIGRSLLGDAEYGTLTGRLKPGQQAVWVAGQGRYSFKGSGYVRGGIFDRVEMIQHEGSIRFRDKMHKRLGSVAAAGAPDFPEIGLFVLPEGTEFNPAEPWRLQLLVQRAIAALDKVFVTFDLGYQPPDKYLKTEQPARAPTAAAAPSPDPSASHSAAIQAAGAEAAEEAAEVPLWQRIWQNRQLDIAVLTSAILLLTGIFFFQDQLTKRPKLYERVRTAYLVFTLVWLGWYATAQLSVVNVLTFANALRTDFRWDYFMMDPLVFILWFSVAASLLFWGRGAFCGWLCPFGALQELASKAAKRIGIRQITVPFALHQRLWPIKYIVFLLLFGVSLQSLGTAEKAAEIEPFKTAIILHFIRDWWFVAFAVALLAAGLVIERFFCRYLCPLGAALAIPGRLRMFDWLRRYKECGSPCQRCGNECPVQAIHPDGSINPNECIQCLHCQMLYHHDHKCPVMIQKRQKREKWQAAEAKLAAEKEAAARSATARSTAATADPATGRLTIRPHGS</sequence>
<keyword evidence="8" id="KW-1185">Reference proteome</keyword>
<feature type="region of interest" description="Disordered" evidence="4">
    <location>
        <begin position="751"/>
        <end position="779"/>
    </location>
</feature>
<reference evidence="7 8" key="1">
    <citation type="submission" date="2019-10" db="EMBL/GenBank/DDBJ databases">
        <title>Genome sequence of Azospirillum melinis.</title>
        <authorList>
            <person name="Ambrosini A."/>
            <person name="Sant'Anna F.H."/>
            <person name="Cassan F.D."/>
            <person name="Souza E.M."/>
            <person name="Passaglia L.M.P."/>
        </authorList>
    </citation>
    <scope>NUCLEOTIDE SEQUENCE [LARGE SCALE GENOMIC DNA]</scope>
    <source>
        <strain evidence="7 8">TMCY0552</strain>
    </source>
</reference>
<evidence type="ECO:0000256" key="1">
    <source>
        <dbReference type="ARBA" id="ARBA00004236"/>
    </source>
</evidence>
<keyword evidence="5" id="KW-1133">Transmembrane helix</keyword>
<feature type="transmembrane region" description="Helical" evidence="5">
    <location>
        <begin position="490"/>
        <end position="516"/>
    </location>
</feature>
<dbReference type="InterPro" id="IPR007329">
    <property type="entry name" value="FMN-bd"/>
</dbReference>
<dbReference type="InterPro" id="IPR011399">
    <property type="entry name" value="NosR"/>
</dbReference>
<dbReference type="InterPro" id="IPR017896">
    <property type="entry name" value="4Fe4S_Fe-S-bd"/>
</dbReference>
<feature type="region of interest" description="Disordered" evidence="4">
    <location>
        <begin position="407"/>
        <end position="430"/>
    </location>
</feature>
<gene>
    <name evidence="7" type="ORF">GBZ48_29860</name>
</gene>
<evidence type="ECO:0000313" key="7">
    <source>
        <dbReference type="EMBL" id="NUB03433.1"/>
    </source>
</evidence>
<dbReference type="EMBL" id="WHOS01000063">
    <property type="protein sequence ID" value="NUB03433.1"/>
    <property type="molecule type" value="Genomic_DNA"/>
</dbReference>